<dbReference type="PANTHER" id="PTHR34384">
    <property type="entry name" value="L-2,3-DIAMINOPROPANOATE--CITRATE LIGASE"/>
    <property type="match status" value="1"/>
</dbReference>
<evidence type="ECO:0000259" key="4">
    <source>
        <dbReference type="Pfam" id="PF06276"/>
    </source>
</evidence>
<dbReference type="Gene3D" id="1.10.510.40">
    <property type="match status" value="1"/>
</dbReference>
<feature type="domain" description="Aerobactin siderophore biosynthesis IucA/IucC-like C-terminal" evidence="4">
    <location>
        <begin position="383"/>
        <end position="537"/>
    </location>
</feature>
<gene>
    <name evidence="5" type="ORF">GCM10022223_25020</name>
</gene>
<dbReference type="Pfam" id="PF04183">
    <property type="entry name" value="IucA_IucC"/>
    <property type="match status" value="1"/>
</dbReference>
<reference evidence="6" key="1">
    <citation type="journal article" date="2019" name="Int. J. Syst. Evol. Microbiol.">
        <title>The Global Catalogue of Microorganisms (GCM) 10K type strain sequencing project: providing services to taxonomists for standard genome sequencing and annotation.</title>
        <authorList>
            <consortium name="The Broad Institute Genomics Platform"/>
            <consortium name="The Broad Institute Genome Sequencing Center for Infectious Disease"/>
            <person name="Wu L."/>
            <person name="Ma J."/>
        </authorList>
    </citation>
    <scope>NUCLEOTIDE SEQUENCE [LARGE SCALE GENOMIC DNA]</scope>
    <source>
        <strain evidence="6">JCM 16902</strain>
    </source>
</reference>
<proteinExistence type="inferred from homology"/>
<dbReference type="InterPro" id="IPR022770">
    <property type="entry name" value="IucA/IucC-like_C"/>
</dbReference>
<dbReference type="EMBL" id="BAAAZO010000003">
    <property type="protein sequence ID" value="GAA3608018.1"/>
    <property type="molecule type" value="Genomic_DNA"/>
</dbReference>
<accession>A0ABP6ZFI2</accession>
<dbReference type="InterPro" id="IPR037455">
    <property type="entry name" value="LucA/IucC-like"/>
</dbReference>
<dbReference type="PANTHER" id="PTHR34384:SF5">
    <property type="entry name" value="L-2,3-DIAMINOPROPANOATE--CITRATE LIGASE"/>
    <property type="match status" value="1"/>
</dbReference>
<keyword evidence="6" id="KW-1185">Reference proteome</keyword>
<dbReference type="RefSeq" id="WP_231483749.1">
    <property type="nucleotide sequence ID" value="NZ_BAAAZO010000003.1"/>
</dbReference>
<feature type="domain" description="Aerobactin siderophore biosynthesis IucA/IucC N-terminal" evidence="3">
    <location>
        <begin position="145"/>
        <end position="359"/>
    </location>
</feature>
<dbReference type="Proteomes" id="UP001501074">
    <property type="component" value="Unassembled WGS sequence"/>
</dbReference>
<evidence type="ECO:0000313" key="5">
    <source>
        <dbReference type="EMBL" id="GAA3608018.1"/>
    </source>
</evidence>
<dbReference type="Pfam" id="PF06276">
    <property type="entry name" value="FhuF"/>
    <property type="match status" value="1"/>
</dbReference>
<protein>
    <submittedName>
        <fullName evidence="5">IucA/IucC family protein</fullName>
    </submittedName>
</protein>
<sequence>MTLTGSSDCEVITRVDEASAESVTVVALLNCLVREVSGPGGNVVPDGADRVVITLEKTGQALSARLHRPMMNVSRGTLQPRFTGEVEHAGIRLGWRELLALVDAELTAITGETAGHLLRQIEASHQLIADALQHRKNQQFSPDIYLDLEQSLLAGHRYHPAPKARSGRLDEVRQYAPELGARFQLHHLAVRSDLVREIHLPDARPDGDEAPAGYRLLPLHPWQYAILLRGDELPAALADGRAIDLGPSGPWMRPTSSVRTVAADDSEFVKLSLSVLITNCLRINPWHEVQAAVTLAGLLEPLRRELATRFPGTVMLRETSGLTADLGPGTTDQLGVIRREGLAGRLRPDVLAVPSAALAEPLPHPVVRQLLDGLAGDRARLLEWWQSYLRLLLPPVLYAYAGHGVVFEAHLQNVVVGLDGDGLPVQLVLRDLEGVKLVRELRGDDLAGMPEPVRAHVGTPRDRGWDRVGYCLLANHVGGLISALADRAPATEPALWAAVHDQLAEVEPFAELEAVLAGEPVPVKTNLLTRWRSAADRDSGYVPLYLPLGPVS</sequence>
<dbReference type="InterPro" id="IPR007310">
    <property type="entry name" value="Aerobactin_biosyn_IucA/IucC_N"/>
</dbReference>
<comment type="caution">
    <text evidence="5">The sequence shown here is derived from an EMBL/GenBank/DDBJ whole genome shotgun (WGS) entry which is preliminary data.</text>
</comment>
<evidence type="ECO:0000256" key="1">
    <source>
        <dbReference type="ARBA" id="ARBA00004924"/>
    </source>
</evidence>
<evidence type="ECO:0000259" key="3">
    <source>
        <dbReference type="Pfam" id="PF04183"/>
    </source>
</evidence>
<evidence type="ECO:0000256" key="2">
    <source>
        <dbReference type="ARBA" id="ARBA00007832"/>
    </source>
</evidence>
<comment type="similarity">
    <text evidence="2">Belongs to the IucA/IucC family.</text>
</comment>
<organism evidence="5 6">
    <name type="scientific">Kineosporia mesophila</name>
    <dbReference type="NCBI Taxonomy" id="566012"/>
    <lineage>
        <taxon>Bacteria</taxon>
        <taxon>Bacillati</taxon>
        <taxon>Actinomycetota</taxon>
        <taxon>Actinomycetes</taxon>
        <taxon>Kineosporiales</taxon>
        <taxon>Kineosporiaceae</taxon>
        <taxon>Kineosporia</taxon>
    </lineage>
</organism>
<name>A0ABP6ZFI2_9ACTN</name>
<evidence type="ECO:0000313" key="6">
    <source>
        <dbReference type="Proteomes" id="UP001501074"/>
    </source>
</evidence>
<comment type="pathway">
    <text evidence="1">Siderophore biosynthesis.</text>
</comment>